<dbReference type="Pfam" id="PF04841">
    <property type="entry name" value="Vps16_N"/>
    <property type="match status" value="1"/>
</dbReference>
<dbReference type="Gene3D" id="1.10.150.780">
    <property type="entry name" value="Vps16, C-terminal region"/>
    <property type="match status" value="1"/>
</dbReference>
<comment type="subcellular location">
    <subcellularLocation>
        <location evidence="4">Late endosome membrane</location>
        <topology evidence="4">Peripheral membrane protein</topology>
        <orientation evidence="4">Cytoplasmic side</orientation>
    </subcellularLocation>
    <subcellularLocation>
        <location evidence="4">Lysosome membrane</location>
        <topology evidence="4">Peripheral membrane protein</topology>
        <orientation evidence="4">Cytoplasmic side</orientation>
    </subcellularLocation>
    <text evidence="4">Cytoplasmic, peripheral membrane protein associated with late endosomes/lysosomes.</text>
</comment>
<dbReference type="InterPro" id="IPR038132">
    <property type="entry name" value="Vps16_C_sf"/>
</dbReference>
<keyword evidence="4" id="KW-0653">Protein transport</keyword>
<evidence type="ECO:0000313" key="8">
    <source>
        <dbReference type="Proteomes" id="UP000515135"/>
    </source>
</evidence>
<evidence type="ECO:0000259" key="7">
    <source>
        <dbReference type="Pfam" id="PF04841"/>
    </source>
</evidence>
<dbReference type="GO" id="GO:0031902">
    <property type="term" value="C:late endosome membrane"/>
    <property type="evidence" value="ECO:0007669"/>
    <property type="project" value="UniProtKB-SubCell"/>
</dbReference>
<dbReference type="Proteomes" id="UP000515135">
    <property type="component" value="Unplaced"/>
</dbReference>
<name>A0A6P4Y7H3_BRABE</name>
<dbReference type="GO" id="GO:0042144">
    <property type="term" value="P:vacuole fusion, non-autophagic"/>
    <property type="evidence" value="ECO:0007669"/>
    <property type="project" value="TreeGrafter"/>
</dbReference>
<protein>
    <recommendedName>
        <fullName evidence="2 4">Vacuolar protein sorting-associated protein 16 homolog</fullName>
    </recommendedName>
</protein>
<evidence type="ECO:0000256" key="5">
    <source>
        <dbReference type="SAM" id="Coils"/>
    </source>
</evidence>
<evidence type="ECO:0000259" key="6">
    <source>
        <dbReference type="Pfam" id="PF04840"/>
    </source>
</evidence>
<dbReference type="GO" id="GO:0030897">
    <property type="term" value="C:HOPS complex"/>
    <property type="evidence" value="ECO:0007669"/>
    <property type="project" value="UniProtKB-UniRule"/>
</dbReference>
<keyword evidence="5" id="KW-0175">Coiled coil</keyword>
<dbReference type="InterPro" id="IPR006926">
    <property type="entry name" value="Vps16_N"/>
</dbReference>
<dbReference type="InterPro" id="IPR006925">
    <property type="entry name" value="Vps16_C"/>
</dbReference>
<keyword evidence="4" id="KW-0967">Endosome</keyword>
<dbReference type="FunFam" id="1.10.150.780:FF:000001">
    <property type="entry name" value="Vacuolar protein sorting-associated protein 16 homolog"/>
    <property type="match status" value="1"/>
</dbReference>
<dbReference type="InterPro" id="IPR016534">
    <property type="entry name" value="VPS16"/>
</dbReference>
<feature type="domain" description="Vps16 C-terminal" evidence="6">
    <location>
        <begin position="509"/>
        <end position="759"/>
    </location>
</feature>
<keyword evidence="8" id="KW-1185">Reference proteome</keyword>
<feature type="coiled-coil region" evidence="5">
    <location>
        <begin position="635"/>
        <end position="662"/>
    </location>
</feature>
<evidence type="ECO:0000256" key="3">
    <source>
        <dbReference type="ARBA" id="ARBA00061859"/>
    </source>
</evidence>
<evidence type="ECO:0000256" key="4">
    <source>
        <dbReference type="PIRNR" id="PIRNR007949"/>
    </source>
</evidence>
<dbReference type="SUPFAM" id="SSF50978">
    <property type="entry name" value="WD40 repeat-like"/>
    <property type="match status" value="1"/>
</dbReference>
<comment type="function">
    <text evidence="4">Plays a role in vesicle-mediated protein trafficking to lysosomal compartments including the endocytic membrane transport and autophagic pathways. Believed to act as a core component of the putative HOPS and CORVET endosomal tethering complexes.</text>
</comment>
<keyword evidence="4" id="KW-0458">Lysosome</keyword>
<dbReference type="GeneID" id="109466945"/>
<dbReference type="GO" id="GO:0033263">
    <property type="term" value="C:CORVET complex"/>
    <property type="evidence" value="ECO:0007669"/>
    <property type="project" value="UniProtKB-UniRule"/>
</dbReference>
<feature type="domain" description="Vps16 N-terminal" evidence="7">
    <location>
        <begin position="5"/>
        <end position="412"/>
    </location>
</feature>
<keyword evidence="4" id="KW-0472">Membrane</keyword>
<comment type="subunit">
    <text evidence="3">Core component of at least two putative endosomal tethering complexes, the homotypic fusion and vacuole protein sorting (HOPS) complex and the class C core vacuole/endosome tethering (CORVET) complex. Their common core is composed of the class C Vps proteins VPS11, VPS16, VPS18 and VPS33A, which in HOPS further associates with VPS39 and VPS41 and in CORVET with VPS8 and TGFBRAP1. Interacts with RAB5C. Interacts with STX17, MON1B. Associates with adapter protein complex 3 (AP-3) and clathrin:AP-3 complexes.</text>
</comment>
<dbReference type="GO" id="GO:0003779">
    <property type="term" value="F:actin binding"/>
    <property type="evidence" value="ECO:0007669"/>
    <property type="project" value="TreeGrafter"/>
</dbReference>
<dbReference type="GO" id="GO:0005765">
    <property type="term" value="C:lysosomal membrane"/>
    <property type="evidence" value="ECO:0007669"/>
    <property type="project" value="UniProtKB-SubCell"/>
</dbReference>
<accession>A0A6P4Y7H3</accession>
<dbReference type="RefSeq" id="XP_019620378.1">
    <property type="nucleotide sequence ID" value="XM_019764819.1"/>
</dbReference>
<dbReference type="PANTHER" id="PTHR12811">
    <property type="entry name" value="VACUOLAR PROTEIN SORTING VPS16"/>
    <property type="match status" value="1"/>
</dbReference>
<dbReference type="PIRSF" id="PIRSF007949">
    <property type="entry name" value="VPS16"/>
    <property type="match status" value="1"/>
</dbReference>
<organism evidence="8 9">
    <name type="scientific">Branchiostoma belcheri</name>
    <name type="common">Amphioxus</name>
    <dbReference type="NCBI Taxonomy" id="7741"/>
    <lineage>
        <taxon>Eukaryota</taxon>
        <taxon>Metazoa</taxon>
        <taxon>Chordata</taxon>
        <taxon>Cephalochordata</taxon>
        <taxon>Leptocardii</taxon>
        <taxon>Amphioxiformes</taxon>
        <taxon>Branchiostomatidae</taxon>
        <taxon>Branchiostoma</taxon>
    </lineage>
</organism>
<evidence type="ECO:0000313" key="9">
    <source>
        <dbReference type="RefSeq" id="XP_019620378.1"/>
    </source>
</evidence>
<proteinExistence type="inferred from homology"/>
<dbReference type="GO" id="GO:0006886">
    <property type="term" value="P:intracellular protein transport"/>
    <property type="evidence" value="ECO:0007669"/>
    <property type="project" value="InterPro"/>
</dbReference>
<gene>
    <name evidence="9" type="primary">LOC109466945</name>
</gene>
<dbReference type="PANTHER" id="PTHR12811:SF0">
    <property type="entry name" value="VACUOLAR PROTEIN SORTING-ASSOCIATED PROTEIN 16 HOMOLOG"/>
    <property type="match status" value="1"/>
</dbReference>
<dbReference type="GO" id="GO:0016197">
    <property type="term" value="P:endosomal transport"/>
    <property type="evidence" value="ECO:0007669"/>
    <property type="project" value="TreeGrafter"/>
</dbReference>
<evidence type="ECO:0000256" key="2">
    <source>
        <dbReference type="ARBA" id="ARBA00017947"/>
    </source>
</evidence>
<comment type="similarity">
    <text evidence="1 4">Belongs to the VPS16 family.</text>
</comment>
<dbReference type="AlphaFoldDB" id="A0A6P4Y7H3"/>
<dbReference type="OrthoDB" id="1792at2759"/>
<dbReference type="InterPro" id="IPR036322">
    <property type="entry name" value="WD40_repeat_dom_sf"/>
</dbReference>
<dbReference type="Pfam" id="PF04840">
    <property type="entry name" value="Vps16_C"/>
    <property type="match status" value="1"/>
</dbReference>
<keyword evidence="4" id="KW-0813">Transport</keyword>
<sequence>MAHVTGDWNPLGQVFYRKQEIYTLGWRDIDLDKFVVAAAPYGGPVALIRDETKLVRVQGSIRPVIYIYTSSGREISSIRWNSGHVIHLGWSCSEELLCVQEDGSVLVYDIFGQFKRTFSMGTEAKEMKVRDCRIFNSHQGTGLAVMTSSYRIFMVNNVDEPRIRRMADVPGLDAPPSSWVVISQDRQSRVLLARENDLYLLDHGGQYSRQLAPVSQQVEAYTEMAVSFNNKYLALFTNTGLLWIGSSDLERAYCEFDTKCPQRPKQLAWCGTGAIVGYWENILLMVGPGKDYVKYNVDSTVHLVPELDGLRILSNYSHEFLHKVPSVVECVFKIGSIEPGAMLYEASREFQNGSPKADEYIRMIQDRLTVAVDQCIQAAGCEHEPTTQRMLLRAASFGKCFLSDMNPEPFVRMCRTLRVLNSVRDFTIGIPLSCAQLEQLSMPVLIDRLVLRRQYPLAIRVCQYLKMPEAEGVSRILAHWACYKVQQTHVDDELIARSINEKLRDTPGISYSEIAAKAAECGRTELAIRLLEYEPKSAEQVPLLMKMGRDQLALAKAVDSGDTDLVYTVVMHLKEKLTLGDFLMTIRNLPTAQSLYLQYCKEQNREMLQDLYYQEDNFQESANCRVMDSYNETRMDERLRNLQQAQEAYTKARNEFAAKVTEEQVRLLKYQMRLEEELKRPYLDLSLHDTISQLTTEGNHKLAEQLRKEFKVPDKRFWWLKIQALAEGSDWAELDRFAKSKKSPIGYEPFIDVCLKHQNR</sequence>
<evidence type="ECO:0000256" key="1">
    <source>
        <dbReference type="ARBA" id="ARBA00009250"/>
    </source>
</evidence>
<reference evidence="9" key="1">
    <citation type="submission" date="2025-08" db="UniProtKB">
        <authorList>
            <consortium name="RefSeq"/>
        </authorList>
    </citation>
    <scope>IDENTIFICATION</scope>
    <source>
        <tissue evidence="9">Gonad</tissue>
    </source>
</reference>